<feature type="transmembrane region" description="Helical" evidence="1">
    <location>
        <begin position="124"/>
        <end position="142"/>
    </location>
</feature>
<dbReference type="Proteomes" id="UP000783686">
    <property type="component" value="Unassembled WGS sequence"/>
</dbReference>
<feature type="transmembrane region" description="Helical" evidence="1">
    <location>
        <begin position="467"/>
        <end position="484"/>
    </location>
</feature>
<evidence type="ECO:0000256" key="1">
    <source>
        <dbReference type="SAM" id="Phobius"/>
    </source>
</evidence>
<keyword evidence="1" id="KW-0812">Transmembrane</keyword>
<feature type="transmembrane region" description="Helical" evidence="1">
    <location>
        <begin position="50"/>
        <end position="74"/>
    </location>
</feature>
<keyword evidence="1" id="KW-1133">Transmembrane helix</keyword>
<dbReference type="OrthoDB" id="10683061at2759"/>
<name>A0A811KNF3_9BILA</name>
<evidence type="ECO:0000313" key="3">
    <source>
        <dbReference type="Proteomes" id="UP000614601"/>
    </source>
</evidence>
<feature type="transmembrane region" description="Helical" evidence="1">
    <location>
        <begin position="560"/>
        <end position="585"/>
    </location>
</feature>
<dbReference type="AlphaFoldDB" id="A0A811KNF3"/>
<feature type="transmembrane region" description="Helical" evidence="1">
    <location>
        <begin position="270"/>
        <end position="297"/>
    </location>
</feature>
<keyword evidence="1" id="KW-0472">Membrane</keyword>
<dbReference type="EMBL" id="CAJFDH010000003">
    <property type="protein sequence ID" value="CAD5217165.1"/>
    <property type="molecule type" value="Genomic_DNA"/>
</dbReference>
<sequence>MAMLKYKEVFKHSSKSHKSVYVSVEQVNVVAFRGKYYAYPATFMKVDAMVWFHILAVVNIAVAVLGYFSATAWVLRMMNTCCKNVVHPFFATNVLYYVQIITALHCWFFAIFKRTIIESENVPYLNFITVIIATFWVFFEIGHNIPAMEVTLQLVALFGYFVSTNIVTYTKTGYCWFSKELRPQRCGQAIPEKKIFIWDDLLNDLVYRVWYSTDLDVFGRFCALTCVLLPGIRCYMDHSVRRASFCSVTMMLTVISCFELKAFIGHRQNGFKYIMAAMSGLFHIYSIVMAVFLYLCIGDERHKRIMEQAQFAIVHLLTSASIYTVVLRTMEKIKQHELYPILPRSTGPSAPPEAVTVGVADRRVNVVAFRGQYYEYPLRFLSINVLIWLRLMAVINVAVAFISIIAVHRFMMNRIDRYRYVDVSSRRYYYLVQMVAVLYFVQLFAAVHCLVYAIFRKTIIKAENLPFLNFVCFPISIVFIGISLQKERFPIHVVLLVGSVFGYIVSLNVVTYVKTGYCWFSKNVDAQRVAQHVPNKNIFIWHELSADLRKRLYCNKLNTYSLISAILCVAIPAVNCFFFSCCWICGIERCVPLFAGDQLL</sequence>
<feature type="transmembrane region" description="Helical" evidence="1">
    <location>
        <begin position="387"/>
        <end position="407"/>
    </location>
</feature>
<organism evidence="2 3">
    <name type="scientific">Bursaphelenchus okinawaensis</name>
    <dbReference type="NCBI Taxonomy" id="465554"/>
    <lineage>
        <taxon>Eukaryota</taxon>
        <taxon>Metazoa</taxon>
        <taxon>Ecdysozoa</taxon>
        <taxon>Nematoda</taxon>
        <taxon>Chromadorea</taxon>
        <taxon>Rhabditida</taxon>
        <taxon>Tylenchina</taxon>
        <taxon>Tylenchomorpha</taxon>
        <taxon>Aphelenchoidea</taxon>
        <taxon>Aphelenchoididae</taxon>
        <taxon>Bursaphelenchus</taxon>
    </lineage>
</organism>
<gene>
    <name evidence="2" type="ORF">BOKJ2_LOCUS6951</name>
</gene>
<dbReference type="EMBL" id="CAJFCW020000003">
    <property type="protein sequence ID" value="CAG9107237.1"/>
    <property type="molecule type" value="Genomic_DNA"/>
</dbReference>
<evidence type="ECO:0000313" key="2">
    <source>
        <dbReference type="EMBL" id="CAD5217165.1"/>
    </source>
</evidence>
<dbReference type="Proteomes" id="UP000614601">
    <property type="component" value="Unassembled WGS sequence"/>
</dbReference>
<accession>A0A811KNF3</accession>
<feature type="transmembrane region" description="Helical" evidence="1">
    <location>
        <begin position="428"/>
        <end position="455"/>
    </location>
</feature>
<proteinExistence type="predicted"/>
<protein>
    <submittedName>
        <fullName evidence="2">Uncharacterized protein</fullName>
    </submittedName>
</protein>
<comment type="caution">
    <text evidence="2">The sequence shown here is derived from an EMBL/GenBank/DDBJ whole genome shotgun (WGS) entry which is preliminary data.</text>
</comment>
<keyword evidence="3" id="KW-1185">Reference proteome</keyword>
<feature type="transmembrane region" description="Helical" evidence="1">
    <location>
        <begin position="243"/>
        <end position="264"/>
    </location>
</feature>
<feature type="transmembrane region" description="Helical" evidence="1">
    <location>
        <begin position="309"/>
        <end position="330"/>
    </location>
</feature>
<reference evidence="2" key="1">
    <citation type="submission" date="2020-09" db="EMBL/GenBank/DDBJ databases">
        <authorList>
            <person name="Kikuchi T."/>
        </authorList>
    </citation>
    <scope>NUCLEOTIDE SEQUENCE</scope>
    <source>
        <strain evidence="2">SH1</strain>
    </source>
</reference>
<feature type="transmembrane region" description="Helical" evidence="1">
    <location>
        <begin position="491"/>
        <end position="513"/>
    </location>
</feature>
<feature type="transmembrane region" description="Helical" evidence="1">
    <location>
        <begin position="94"/>
        <end position="112"/>
    </location>
</feature>